<evidence type="ECO:0000313" key="4">
    <source>
        <dbReference type="Proteomes" id="UP001241621"/>
    </source>
</evidence>
<dbReference type="CDD" id="cd04859">
    <property type="entry name" value="Prim_Pol"/>
    <property type="match status" value="1"/>
</dbReference>
<reference evidence="3" key="1">
    <citation type="submission" date="2023-03" db="EMBL/GenBank/DDBJ databases">
        <authorList>
            <person name="Karpo H.E."/>
            <person name="McAvaddy O.H."/>
            <person name="Miller J.S."/>
            <person name="Popovich S.X."/>
            <person name="Sunnen C.N."/>
            <person name="Garlena R.A."/>
            <person name="Russell D.A."/>
            <person name="Pope W.H."/>
            <person name="Jacobs-Sera D."/>
            <person name="Hatfull G.F."/>
        </authorList>
    </citation>
    <scope>NUCLEOTIDE SEQUENCE</scope>
</reference>
<dbReference type="Proteomes" id="UP001241621">
    <property type="component" value="Segment"/>
</dbReference>
<sequence length="774" mass="82924">MTNPDTTTDPYDGLGYSDVADIYYTAGWHGVLPLRPGVKGPPPQGFTGIDAPMPSYPDVLEWIDRHPNGNVALRLPNTVIGVDVDAYDGKTGAATIALAEQKWGPLPESPRSSSRDDLASGIRFYRVPAGTRLVGQISFPDAKLGHVELIQHGHRYAVVWPSMHPAGGRYLWLNSAGDHIAPPTVDTLPELPATWIEHLRAEQTIANLPGVDVAGILAALPAGPPSILVVDRLSRAIVDLAETHDARHDVTMRHVLALLRHAEQGEPGVQSALEALGGAFENAVTRPGKPNEVVRTVQEARDEYARMVTGHRGHALIAATPTMSLHELAGLPAPTTAREHHDPAADDVDEESDPTPPPPAPVVVADLTREFWQQRDSLARIQQHAYARLCSPWSVLGVALARALAQVPPWITLPPVIGGKGSLNTFVALVGRSGAGKGTSEAAAADLVPVDDSIGMLPVGSGEGLAHAYVRRQPGTRDIVRERQSVLFSVPEVDTLTAIGGRNGATIMSKLREAYSGEEIGFAWADPAKRLLVGKHGYRLTLVLGVQPERAAPLLDDAGGGTPQRFVWLPATDPHIGTEIPDVPPPIHLPPLTAFGGYADHIEVPEIALDTIRAAHIARSRGEGGTLDGHALFTREKVMVGLAVLDGRTFATESDWDLAGTVMDVSDATRAAVMDEISTAVAQAAEKRGREVGITRDTADEIVHARRVQRVAGLIRRRLERADDGTLQWHEITKAVASRDRDVIEAALVQMFAAGEVTQDVETRAVTLEKAVTK</sequence>
<dbReference type="Pfam" id="PF09250">
    <property type="entry name" value="Prim-Pol"/>
    <property type="match status" value="1"/>
</dbReference>
<dbReference type="GeneID" id="80559449"/>
<evidence type="ECO:0000259" key="2">
    <source>
        <dbReference type="SMART" id="SM00943"/>
    </source>
</evidence>
<proteinExistence type="predicted"/>
<gene>
    <name evidence="3" type="primary">54</name>
</gene>
<organism evidence="3 4">
    <name type="scientific">Gordonia phage Tarzan</name>
    <dbReference type="NCBI Taxonomy" id="3038367"/>
    <lineage>
        <taxon>Viruses</taxon>
        <taxon>Duplodnaviria</taxon>
        <taxon>Heunggongvirae</taxon>
        <taxon>Uroviricota</taxon>
        <taxon>Caudoviricetes</taxon>
        <taxon>Santhisvirus</taxon>
        <taxon>Santhisvirus tarzan</taxon>
    </lineage>
</organism>
<feature type="domain" description="DNA primase/polymerase bifunctional N-terminal" evidence="2">
    <location>
        <begin position="20"/>
        <end position="185"/>
    </location>
</feature>
<protein>
    <submittedName>
        <fullName evidence="3">DNA primase/polymerase</fullName>
    </submittedName>
</protein>
<dbReference type="RefSeq" id="YP_010842652.1">
    <property type="nucleotide sequence ID" value="NC_079143.1"/>
</dbReference>
<name>A0AAF0GKC9_9CAUD</name>
<dbReference type="SUPFAM" id="SSF56747">
    <property type="entry name" value="Prim-pol domain"/>
    <property type="match status" value="1"/>
</dbReference>
<feature type="region of interest" description="Disordered" evidence="1">
    <location>
        <begin position="334"/>
        <end position="360"/>
    </location>
</feature>
<dbReference type="EMBL" id="OQ709200">
    <property type="protein sequence ID" value="WGH20088.1"/>
    <property type="molecule type" value="Genomic_DNA"/>
</dbReference>
<dbReference type="KEGG" id="vg:80559449"/>
<evidence type="ECO:0000256" key="1">
    <source>
        <dbReference type="SAM" id="MobiDB-lite"/>
    </source>
</evidence>
<evidence type="ECO:0000313" key="3">
    <source>
        <dbReference type="EMBL" id="WGH20088.1"/>
    </source>
</evidence>
<keyword evidence="4" id="KW-1185">Reference proteome</keyword>
<accession>A0AAF0GKC9</accession>
<dbReference type="InterPro" id="IPR015330">
    <property type="entry name" value="DNA_primase/pol_bifunc_N"/>
</dbReference>
<dbReference type="SMART" id="SM00943">
    <property type="entry name" value="Prim-Pol"/>
    <property type="match status" value="1"/>
</dbReference>